<evidence type="ECO:0000313" key="2">
    <source>
        <dbReference type="EMBL" id="KAJ3652608.1"/>
    </source>
</evidence>
<evidence type="ECO:0000256" key="1">
    <source>
        <dbReference type="SAM" id="SignalP"/>
    </source>
</evidence>
<dbReference type="InterPro" id="IPR032062">
    <property type="entry name" value="DUF4803"/>
</dbReference>
<dbReference type="AlphaFoldDB" id="A0AA38IBX7"/>
<reference evidence="2" key="1">
    <citation type="journal article" date="2023" name="G3 (Bethesda)">
        <title>Whole genome assemblies of Zophobas morio and Tenebrio molitor.</title>
        <authorList>
            <person name="Kaur S."/>
            <person name="Stinson S.A."/>
            <person name="diCenzo G.C."/>
        </authorList>
    </citation>
    <scope>NUCLEOTIDE SEQUENCE</scope>
    <source>
        <strain evidence="2">QUZm001</strain>
    </source>
</reference>
<accession>A0AA38IBX7</accession>
<dbReference type="Pfam" id="PF16061">
    <property type="entry name" value="DUF4803"/>
    <property type="match status" value="1"/>
</dbReference>
<name>A0AA38IBX7_9CUCU</name>
<feature type="chain" id="PRO_5041424249" evidence="1">
    <location>
        <begin position="20"/>
        <end position="638"/>
    </location>
</feature>
<dbReference type="PANTHER" id="PTHR47890">
    <property type="entry name" value="LD24308P"/>
    <property type="match status" value="1"/>
</dbReference>
<evidence type="ECO:0000313" key="3">
    <source>
        <dbReference type="Proteomes" id="UP001168821"/>
    </source>
</evidence>
<sequence>MQSSLLCFLFITFVSFVSCSITLFELSVKVTNAISENVANVNEFTKVTDTDNSKQKLLLLLKLDGIAVEIDEIIGQIQRIDKDKDLNIISRLLKKLAMNNKWHSTLKDIRMIQTYLNDYYKEMKKYIRDADEYNSTVLVDFADKVASGSKNSVPSLLNLLFEKVLGKDFLENLLKYLKPNGICYCQEKQSTAEILHTFMNEIQTTSIKSFVSIYAAYMIKHIYSDKGNFTKAMLNASDNFQRRTNNLISTLKTHMATASLEVRRCDLLPNHIYGETYLEIKNFLHGIIINKVNLDPNGSCKKECNAYSYTKHYNCGSNEWCRKEAMCSKVIGCQYVDSSMEVCPSKMHKTSRRYEYVKLGNGRVLGKEKPCDTDITSLETYRNWVFWKCSYCFCLCDEGRKFYTQNHINMRPVESNIHRNMVVTGLRFIEHNHIIHLQIQEGKLLPNGQIDLNSVQWLAPEDYDITQRNYVNGKDYHTLSWEKRSLQLVDIMAKQGNIVTGVGFVLDKFRNHLRLQVFTRPFNFTTGEVTKTSKAVVEASYEVGPQLKLDAVDIPTNAIFPSNQFETNKFVKFTNSDFEKDAGQSTVPFLDALPVESANPVPLSGVGIFHKGRLGFGGFIAPRIFTYNFTNHLESVFF</sequence>
<dbReference type="EMBL" id="JALNTZ010000005">
    <property type="protein sequence ID" value="KAJ3652608.1"/>
    <property type="molecule type" value="Genomic_DNA"/>
</dbReference>
<feature type="signal peptide" evidence="1">
    <location>
        <begin position="1"/>
        <end position="19"/>
    </location>
</feature>
<keyword evidence="1" id="KW-0732">Signal</keyword>
<comment type="caution">
    <text evidence="2">The sequence shown here is derived from an EMBL/GenBank/DDBJ whole genome shotgun (WGS) entry which is preliminary data.</text>
</comment>
<protein>
    <submittedName>
        <fullName evidence="2">Uncharacterized protein</fullName>
    </submittedName>
</protein>
<keyword evidence="3" id="KW-1185">Reference proteome</keyword>
<organism evidence="2 3">
    <name type="scientific">Zophobas morio</name>
    <dbReference type="NCBI Taxonomy" id="2755281"/>
    <lineage>
        <taxon>Eukaryota</taxon>
        <taxon>Metazoa</taxon>
        <taxon>Ecdysozoa</taxon>
        <taxon>Arthropoda</taxon>
        <taxon>Hexapoda</taxon>
        <taxon>Insecta</taxon>
        <taxon>Pterygota</taxon>
        <taxon>Neoptera</taxon>
        <taxon>Endopterygota</taxon>
        <taxon>Coleoptera</taxon>
        <taxon>Polyphaga</taxon>
        <taxon>Cucujiformia</taxon>
        <taxon>Tenebrionidae</taxon>
        <taxon>Zophobas</taxon>
    </lineage>
</organism>
<dbReference type="PANTHER" id="PTHR47890:SF1">
    <property type="entry name" value="LD24308P"/>
    <property type="match status" value="1"/>
</dbReference>
<gene>
    <name evidence="2" type="ORF">Zmor_018559</name>
</gene>
<dbReference type="Proteomes" id="UP001168821">
    <property type="component" value="Unassembled WGS sequence"/>
</dbReference>
<proteinExistence type="predicted"/>